<dbReference type="EMBL" id="CABPSX010000003">
    <property type="protein sequence ID" value="VVG70756.1"/>
    <property type="molecule type" value="Genomic_DNA"/>
</dbReference>
<feature type="region of interest" description="Disordered" evidence="1">
    <location>
        <begin position="193"/>
        <end position="217"/>
    </location>
</feature>
<dbReference type="AlphaFoldDB" id="A0A5E5P226"/>
<proteinExistence type="predicted"/>
<organism evidence="2 3">
    <name type="scientific">Pandoraea apista</name>
    <dbReference type="NCBI Taxonomy" id="93218"/>
    <lineage>
        <taxon>Bacteria</taxon>
        <taxon>Pseudomonadati</taxon>
        <taxon>Pseudomonadota</taxon>
        <taxon>Betaproteobacteria</taxon>
        <taxon>Burkholderiales</taxon>
        <taxon>Burkholderiaceae</taxon>
        <taxon>Pandoraea</taxon>
    </lineage>
</organism>
<gene>
    <name evidence="2" type="ORF">PAP18089_01722</name>
</gene>
<protein>
    <submittedName>
        <fullName evidence="2">MORN repeat-containing protein</fullName>
    </submittedName>
</protein>
<evidence type="ECO:0000256" key="1">
    <source>
        <dbReference type="SAM" id="MobiDB-lite"/>
    </source>
</evidence>
<feature type="compositionally biased region" description="Polar residues" evidence="1">
    <location>
        <begin position="203"/>
        <end position="217"/>
    </location>
</feature>
<dbReference type="OrthoDB" id="8941356at2"/>
<dbReference type="RefSeq" id="WP_143811686.1">
    <property type="nucleotide sequence ID" value="NZ_CABPSX010000003.1"/>
</dbReference>
<reference evidence="2 3" key="1">
    <citation type="submission" date="2019-08" db="EMBL/GenBank/DDBJ databases">
        <authorList>
            <person name="Peeters C."/>
        </authorList>
    </citation>
    <scope>NUCLEOTIDE SEQUENCE [LARGE SCALE GENOMIC DNA]</scope>
    <source>
        <strain evidence="2 3">LMG 18089</strain>
    </source>
</reference>
<evidence type="ECO:0000313" key="2">
    <source>
        <dbReference type="EMBL" id="VVG70756.1"/>
    </source>
</evidence>
<sequence>MKKNRLQRLQISAVTGLAAILAGCGLPGPTHKSNAQIALDNRPDCSVFGVWEHYTWSGECQGGFANGQGTLLGYAGSKLMLRYDGEMKAGLRDGMGEMWINGDKIHGGPTTRSGRFSRGSLLTGAETNNYSVRNYSNGENSSTTYISDKSESASGVGSMTASLLGAVALGAAAGGSKNSAQLQAVGSALQGTASAGTPARSASAGTNMGATSADSSPPVNGCARLVPVYKPAYNDADMFIENTCSYPIVVVVCDVAATSQSCTHQYSQVKPNARYGLGGGFLPKRTYASFSCKKPFYPNVRLSGGALSGGCTSVPAY</sequence>
<evidence type="ECO:0000313" key="3">
    <source>
        <dbReference type="Proteomes" id="UP000364291"/>
    </source>
</evidence>
<dbReference type="Proteomes" id="UP000364291">
    <property type="component" value="Unassembled WGS sequence"/>
</dbReference>
<accession>A0A5E5P226</accession>
<dbReference type="PROSITE" id="PS51257">
    <property type="entry name" value="PROKAR_LIPOPROTEIN"/>
    <property type="match status" value="1"/>
</dbReference>
<name>A0A5E5P226_9BURK</name>